<dbReference type="Proteomes" id="UP000446768">
    <property type="component" value="Unassembled WGS sequence"/>
</dbReference>
<name>A0A7X2IKS5_9BURK</name>
<evidence type="ECO:0000313" key="2">
    <source>
        <dbReference type="Proteomes" id="UP000446768"/>
    </source>
</evidence>
<accession>A0A7X2IKS5</accession>
<dbReference type="RefSeq" id="WP_195763815.1">
    <property type="nucleotide sequence ID" value="NZ_WKJJ01000004.1"/>
</dbReference>
<protein>
    <submittedName>
        <fullName evidence="1">Uncharacterized protein</fullName>
    </submittedName>
</protein>
<sequence>MRRIRLVTECELDGNCKGWDGSTTFRLCNGEVWQQSAVRVRRLHLASPAVRIWRIGDATLLEFEGARELLPVKRRFDPAAE</sequence>
<gene>
    <name evidence="1" type="ORF">GJ700_07815</name>
</gene>
<keyword evidence="2" id="KW-1185">Reference proteome</keyword>
<proteinExistence type="predicted"/>
<dbReference type="AlphaFoldDB" id="A0A7X2IKS5"/>
<comment type="caution">
    <text evidence="1">The sequence shown here is derived from an EMBL/GenBank/DDBJ whole genome shotgun (WGS) entry which is preliminary data.</text>
</comment>
<organism evidence="1 2">
    <name type="scientific">Pseudoduganella rivuli</name>
    <dbReference type="NCBI Taxonomy" id="2666085"/>
    <lineage>
        <taxon>Bacteria</taxon>
        <taxon>Pseudomonadati</taxon>
        <taxon>Pseudomonadota</taxon>
        <taxon>Betaproteobacteria</taxon>
        <taxon>Burkholderiales</taxon>
        <taxon>Oxalobacteraceae</taxon>
        <taxon>Telluria group</taxon>
        <taxon>Pseudoduganella</taxon>
    </lineage>
</organism>
<dbReference type="EMBL" id="WKJJ01000004">
    <property type="protein sequence ID" value="MRV71630.1"/>
    <property type="molecule type" value="Genomic_DNA"/>
</dbReference>
<evidence type="ECO:0000313" key="1">
    <source>
        <dbReference type="EMBL" id="MRV71630.1"/>
    </source>
</evidence>
<reference evidence="1 2" key="1">
    <citation type="submission" date="2019-11" db="EMBL/GenBank/DDBJ databases">
        <title>Novel species isolated from a subtropical stream in China.</title>
        <authorList>
            <person name="Lu H."/>
        </authorList>
    </citation>
    <scope>NUCLEOTIDE SEQUENCE [LARGE SCALE GENOMIC DNA]</scope>
    <source>
        <strain evidence="1 2">FT92W</strain>
    </source>
</reference>